<accession>A0A371F6G6</accession>
<feature type="non-terminal residue" evidence="1">
    <location>
        <position position="1"/>
    </location>
</feature>
<evidence type="ECO:0000313" key="2">
    <source>
        <dbReference type="Proteomes" id="UP000257109"/>
    </source>
</evidence>
<evidence type="ECO:0000313" key="1">
    <source>
        <dbReference type="EMBL" id="RDX73857.1"/>
    </source>
</evidence>
<reference evidence="1" key="1">
    <citation type="submission" date="2018-05" db="EMBL/GenBank/DDBJ databases">
        <title>Draft genome of Mucuna pruriens seed.</title>
        <authorList>
            <person name="Nnadi N.E."/>
            <person name="Vos R."/>
            <person name="Hasami M.H."/>
            <person name="Devisetty U.K."/>
            <person name="Aguiy J.C."/>
        </authorList>
    </citation>
    <scope>NUCLEOTIDE SEQUENCE [LARGE SCALE GENOMIC DNA]</scope>
    <source>
        <strain evidence="1">JCA_2017</strain>
    </source>
</reference>
<protein>
    <submittedName>
        <fullName evidence="1">Uncharacterized protein</fullName>
    </submittedName>
</protein>
<dbReference type="Proteomes" id="UP000257109">
    <property type="component" value="Unassembled WGS sequence"/>
</dbReference>
<sequence length="221" mass="23759">MSYSDRAICHRAIHPVSAGFSKIYLRGSILPISCVATSDFILLNCCRTKMALGIKGSLCSTMVDFFLHLFPFVLPARLVSIVGRKDNVIDSGAGSVNTSAVQFSNSRAMGYTHSTGSVGWSPTIATCPSITRPPLMKRPARPGFSCTTTGLAMSSSLLPNPLPRSKPLAISTYATIIADWDGVMSPLPISILALQRLLHYFGFGPSHGTSNVTQRVFDFVD</sequence>
<comment type="caution">
    <text evidence="1">The sequence shown here is derived from an EMBL/GenBank/DDBJ whole genome shotgun (WGS) entry which is preliminary data.</text>
</comment>
<dbReference type="AlphaFoldDB" id="A0A371F6G6"/>
<proteinExistence type="predicted"/>
<gene>
    <name evidence="1" type="ORF">CR513_46476</name>
</gene>
<dbReference type="EMBL" id="QJKJ01010379">
    <property type="protein sequence ID" value="RDX73857.1"/>
    <property type="molecule type" value="Genomic_DNA"/>
</dbReference>
<name>A0A371F6G6_MUCPR</name>
<organism evidence="1 2">
    <name type="scientific">Mucuna pruriens</name>
    <name type="common">Velvet bean</name>
    <name type="synonym">Dolichos pruriens</name>
    <dbReference type="NCBI Taxonomy" id="157652"/>
    <lineage>
        <taxon>Eukaryota</taxon>
        <taxon>Viridiplantae</taxon>
        <taxon>Streptophyta</taxon>
        <taxon>Embryophyta</taxon>
        <taxon>Tracheophyta</taxon>
        <taxon>Spermatophyta</taxon>
        <taxon>Magnoliopsida</taxon>
        <taxon>eudicotyledons</taxon>
        <taxon>Gunneridae</taxon>
        <taxon>Pentapetalae</taxon>
        <taxon>rosids</taxon>
        <taxon>fabids</taxon>
        <taxon>Fabales</taxon>
        <taxon>Fabaceae</taxon>
        <taxon>Papilionoideae</taxon>
        <taxon>50 kb inversion clade</taxon>
        <taxon>NPAAA clade</taxon>
        <taxon>indigoferoid/millettioid clade</taxon>
        <taxon>Phaseoleae</taxon>
        <taxon>Mucuna</taxon>
    </lineage>
</organism>
<keyword evidence="2" id="KW-1185">Reference proteome</keyword>